<dbReference type="EnsemblPlants" id="AVESA.00010b.r2.7DG1386080.1">
    <property type="protein sequence ID" value="AVESA.00010b.r2.7DG1386080.1.CDS"/>
    <property type="gene ID" value="AVESA.00010b.r2.7DG1386080"/>
</dbReference>
<accession>A0ACD6AD12</accession>
<proteinExistence type="predicted"/>
<name>A0ACD6AD12_AVESA</name>
<keyword evidence="2" id="KW-1185">Reference proteome</keyword>
<reference evidence="1" key="1">
    <citation type="submission" date="2021-05" db="EMBL/GenBank/DDBJ databases">
        <authorList>
            <person name="Scholz U."/>
            <person name="Mascher M."/>
            <person name="Fiebig A."/>
        </authorList>
    </citation>
    <scope>NUCLEOTIDE SEQUENCE [LARGE SCALE GENOMIC DNA]</scope>
</reference>
<dbReference type="Proteomes" id="UP001732700">
    <property type="component" value="Chromosome 7D"/>
</dbReference>
<evidence type="ECO:0000313" key="1">
    <source>
        <dbReference type="EnsemblPlants" id="AVESA.00010b.r2.7DG1386080.1.CDS"/>
    </source>
</evidence>
<protein>
    <submittedName>
        <fullName evidence="1">Uncharacterized protein</fullName>
    </submittedName>
</protein>
<evidence type="ECO:0000313" key="2">
    <source>
        <dbReference type="Proteomes" id="UP001732700"/>
    </source>
</evidence>
<reference evidence="1" key="2">
    <citation type="submission" date="2025-09" db="UniProtKB">
        <authorList>
            <consortium name="EnsemblPlants"/>
        </authorList>
    </citation>
    <scope>IDENTIFICATION</scope>
</reference>
<organism evidence="1 2">
    <name type="scientific">Avena sativa</name>
    <name type="common">Oat</name>
    <dbReference type="NCBI Taxonomy" id="4498"/>
    <lineage>
        <taxon>Eukaryota</taxon>
        <taxon>Viridiplantae</taxon>
        <taxon>Streptophyta</taxon>
        <taxon>Embryophyta</taxon>
        <taxon>Tracheophyta</taxon>
        <taxon>Spermatophyta</taxon>
        <taxon>Magnoliopsida</taxon>
        <taxon>Liliopsida</taxon>
        <taxon>Poales</taxon>
        <taxon>Poaceae</taxon>
        <taxon>BOP clade</taxon>
        <taxon>Pooideae</taxon>
        <taxon>Poodae</taxon>
        <taxon>Poeae</taxon>
        <taxon>Poeae Chloroplast Group 1 (Aveneae type)</taxon>
        <taxon>Aveninae</taxon>
        <taxon>Avena</taxon>
    </lineage>
</organism>
<sequence>MRNPPPAPPMATPPAQSPSPVRLRLVFDNRRLLRRSQREDGLRRCWLLLGPELATVADLSAHVAARFHLRRSCPGGIVLTMDGFSLPPFESTCIFRDKDIIRVKQKTCKGIVHHNDVHCIEDPEIVEKRPLPTDDKILAIEYQIDRSKHQEEVHCDHQPEDNSTSNHNLENGHTSSKRKWRDGDARIPESSKGKKLKMAEDTGCDKVDNICQDRGRRGSKESKQSTIDIEAKKAAIQAEFSVELDGKEKSGRCNQTELNCETEVAAQTTQSPKTSRSARRKKIKRQLRKKAKEQLKECGDCQKSPAAADFPSSSNQDDLPCPSSNENGLQLPFSRHEAEEEESDKSDDVVPVVVRPGHIRFEPAGELNTSLADETQATFAWGGTMSKKKGQKWGMNNSNKRMVDIGNLGKIVGSNTEVNHLMINNKDEGNGFCHVSNQNVNGSNHEEGKTTSEPLDFDRLYPLTRLPEEGDLIVYRLVELSSSWCPEISPYRVGKVLVYDLISMRIILLPVPEYPIITQEMTIEDKLDTPVDISPYKEDGSLEIEYSSLIDVRLLKGSEPVSAAPSTPIREAGKKGEPTVGEPVTLEKNKGIAHSQIGILVPNNTKDPEEAPKKKNNKVWEESSEIPKPDEVQENGWGTWKPNGSTSAWSYRAQRSSALGPTLALLRGKDGKGGKPKPPSRKYARTGELNVSVATRKYW</sequence>